<feature type="transmembrane region" description="Helical" evidence="1">
    <location>
        <begin position="46"/>
        <end position="68"/>
    </location>
</feature>
<organism evidence="2 3">
    <name type="scientific">Sutcliffiella cohnii</name>
    <dbReference type="NCBI Taxonomy" id="33932"/>
    <lineage>
        <taxon>Bacteria</taxon>
        <taxon>Bacillati</taxon>
        <taxon>Bacillota</taxon>
        <taxon>Bacilli</taxon>
        <taxon>Bacillales</taxon>
        <taxon>Bacillaceae</taxon>
        <taxon>Sutcliffiella</taxon>
    </lineage>
</organism>
<keyword evidence="1" id="KW-0472">Membrane</keyword>
<dbReference type="Proteomes" id="UP000215224">
    <property type="component" value="Chromosome"/>
</dbReference>
<gene>
    <name evidence="2" type="ORF">BC6307_07345</name>
</gene>
<evidence type="ECO:0000313" key="3">
    <source>
        <dbReference type="Proteomes" id="UP000215224"/>
    </source>
</evidence>
<dbReference type="AlphaFoldDB" id="A0A223KXW8"/>
<feature type="transmembrane region" description="Helical" evidence="1">
    <location>
        <begin position="6"/>
        <end position="26"/>
    </location>
</feature>
<evidence type="ECO:0000313" key="2">
    <source>
        <dbReference type="EMBL" id="AST94264.1"/>
    </source>
</evidence>
<feature type="transmembrane region" description="Helical" evidence="1">
    <location>
        <begin position="98"/>
        <end position="113"/>
    </location>
</feature>
<dbReference type="KEGG" id="bcoh:BC6307_07345"/>
<feature type="transmembrane region" description="Helical" evidence="1">
    <location>
        <begin position="74"/>
        <end position="91"/>
    </location>
</feature>
<evidence type="ECO:0000256" key="1">
    <source>
        <dbReference type="SAM" id="Phobius"/>
    </source>
</evidence>
<reference evidence="2 3" key="1">
    <citation type="submission" date="2016-12" db="EMBL/GenBank/DDBJ databases">
        <title>The whole genome sequencing and assembly of Bacillus cohnii DSM 6307T strain.</title>
        <authorList>
            <person name="Lee Y.-J."/>
            <person name="Yi H."/>
            <person name="Bahn Y.-S."/>
            <person name="Kim J.F."/>
            <person name="Lee D.-W."/>
        </authorList>
    </citation>
    <scope>NUCLEOTIDE SEQUENCE [LARGE SCALE GENOMIC DNA]</scope>
    <source>
        <strain evidence="2 3">DSM 6307</strain>
    </source>
</reference>
<dbReference type="EMBL" id="CP018866">
    <property type="protein sequence ID" value="AST94264.1"/>
    <property type="molecule type" value="Genomic_DNA"/>
</dbReference>
<name>A0A223KXW8_9BACI</name>
<proteinExistence type="predicted"/>
<sequence>MEINTDSLVTFIIMWGIPIFMVFRGYFKLDTDDKKSAMKDFRSKRFILTIGFIVGGVFLTHLGVLFAINILKGIGIAILIIGGIFSTIEMWKESKIKSVPILILVSFVVLINVT</sequence>
<protein>
    <submittedName>
        <fullName evidence="2">Uncharacterized protein</fullName>
    </submittedName>
</protein>
<keyword evidence="1" id="KW-0812">Transmembrane</keyword>
<accession>A0A223KXW8</accession>
<keyword evidence="1" id="KW-1133">Transmembrane helix</keyword>
<keyword evidence="3" id="KW-1185">Reference proteome</keyword>